<comment type="caution">
    <text evidence="2">The sequence shown here is derived from an EMBL/GenBank/DDBJ whole genome shotgun (WGS) entry which is preliminary data.</text>
</comment>
<dbReference type="RefSeq" id="WP_186507200.1">
    <property type="nucleotide sequence ID" value="NZ_JACNEP010000009.1"/>
</dbReference>
<accession>A0A8J6M2T1</accession>
<dbReference type="InterPro" id="IPR001646">
    <property type="entry name" value="5peptide_repeat"/>
</dbReference>
<evidence type="ECO:0000259" key="1">
    <source>
        <dbReference type="Pfam" id="PF09937"/>
    </source>
</evidence>
<gene>
    <name evidence="2" type="ORF">H8B19_12355</name>
</gene>
<reference evidence="2" key="1">
    <citation type="journal article" date="2018" name="Int. J. Syst. Evol. Microbiol.">
        <title>Neptunicella marina gen. nov., sp. nov., isolated from surface seawater.</title>
        <authorList>
            <person name="Liu X."/>
            <person name="Lai Q."/>
            <person name="Du Y."/>
            <person name="Zhang X."/>
            <person name="Liu Z."/>
            <person name="Sun F."/>
            <person name="Shao Z."/>
        </authorList>
    </citation>
    <scope>NUCLEOTIDE SEQUENCE</scope>
    <source>
        <strain evidence="2">S27-2</strain>
    </source>
</reference>
<proteinExistence type="predicted"/>
<dbReference type="PANTHER" id="PTHR14136">
    <property type="entry name" value="BTB_POZ DOMAIN-CONTAINING PROTEIN KCTD9"/>
    <property type="match status" value="1"/>
</dbReference>
<dbReference type="PANTHER" id="PTHR14136:SF17">
    <property type="entry name" value="BTB_POZ DOMAIN-CONTAINING PROTEIN KCTD9"/>
    <property type="match status" value="1"/>
</dbReference>
<dbReference type="SUPFAM" id="SSF141571">
    <property type="entry name" value="Pentapeptide repeat-like"/>
    <property type="match status" value="3"/>
</dbReference>
<dbReference type="Pfam" id="PF00805">
    <property type="entry name" value="Pentapeptide"/>
    <property type="match status" value="2"/>
</dbReference>
<dbReference type="Pfam" id="PF09937">
    <property type="entry name" value="DUF2169"/>
    <property type="match status" value="1"/>
</dbReference>
<dbReference type="Gene3D" id="2.160.20.80">
    <property type="entry name" value="E3 ubiquitin-protein ligase SopA"/>
    <property type="match status" value="3"/>
</dbReference>
<dbReference type="AlphaFoldDB" id="A0A8J6M2T1"/>
<sequence>MLQPPNHSVTLVVKGCFDLVPDNKAVYAQNSDDATITGDTFVDDKPTASLKYANDLVIFKPKADLTLTGVAYPECGKAGCKVTFAVGSWKKSLAIFNDRFWQWGRASKPEPFGAQPCAAIPLTYENAYGGLKYAQNPVGKGLDKIDVGTENLHPLPNIEHCDAYLSSPSQKSLPAGFGPLKDGWGDKTPLSGTYNDKWLKQNFPYFPNDFNWRYFNNAPQDQQVDYLTGDESLYFEHLRPEVPHFNSKLPAIRPRLFVKGQYSPEQRFFHEVTLHLDTLHVDMEKQQINLIWRGVVGVQSDEFEELQHACLFVENMDGERCSSDYYQQEFEQHQNATNAEFAIEEFEDPQGEDLPLEVIQTTETETFEASTDTELKQHFEHLKQQLKELGLADNLLELFNPDADVDKLNKQIFQAQHINPDDGAKLIESSKQDMLTFLKDQGYDLPEFHSASSQGVNLKADTEPSLVTQPNVKGTELTGLDLSNQDLSNRDFRHADLSNAILTGANLSGSDFSDADLSDCIMNDVQAVGAIFDGAILTGVSAEQANFTKISAVAAQFQQASLMNVDLSEAELNQADFTATNLPGANFNKTLLQESIFDDSDLSQARFIQIDAKSASFAGSNLYESTFNHCNLREVNFSNCHLSLAKFEQSELSNALMENVDAKGLSMFDCGLNGIRAAEGSNFSNAYFVKGSAIAIIFDGADLTDAIFEQIPLQSADLSSTDLTRTIFNDCDLKLAEFAKSTATETKLSGVNLFQANFTKSKLTRTDLSRSNLYGAEFYQANIDNVDFNHANIKQTKIALGMVK</sequence>
<keyword evidence="3" id="KW-1185">Reference proteome</keyword>
<feature type="domain" description="DUF2169" evidence="1">
    <location>
        <begin position="8"/>
        <end position="293"/>
    </location>
</feature>
<dbReference type="Proteomes" id="UP000601768">
    <property type="component" value="Unassembled WGS sequence"/>
</dbReference>
<evidence type="ECO:0000313" key="3">
    <source>
        <dbReference type="Proteomes" id="UP000601768"/>
    </source>
</evidence>
<dbReference type="InterPro" id="IPR051082">
    <property type="entry name" value="Pentapeptide-BTB/POZ_domain"/>
</dbReference>
<dbReference type="Pfam" id="PF13599">
    <property type="entry name" value="Pentapeptide_4"/>
    <property type="match status" value="1"/>
</dbReference>
<protein>
    <submittedName>
        <fullName evidence="2">DUF2169 domain-containing protein</fullName>
    </submittedName>
</protein>
<organism evidence="2 3">
    <name type="scientific">Neptunicella marina</name>
    <dbReference type="NCBI Taxonomy" id="2125989"/>
    <lineage>
        <taxon>Bacteria</taxon>
        <taxon>Pseudomonadati</taxon>
        <taxon>Pseudomonadota</taxon>
        <taxon>Gammaproteobacteria</taxon>
        <taxon>Alteromonadales</taxon>
        <taxon>Alteromonadaceae</taxon>
        <taxon>Neptunicella</taxon>
    </lineage>
</organism>
<dbReference type="InterPro" id="IPR018683">
    <property type="entry name" value="DUF2169"/>
</dbReference>
<name>A0A8J6M2T1_9ALTE</name>
<reference evidence="2" key="2">
    <citation type="submission" date="2020-08" db="EMBL/GenBank/DDBJ databases">
        <authorList>
            <person name="Lai Q."/>
        </authorList>
    </citation>
    <scope>NUCLEOTIDE SEQUENCE</scope>
    <source>
        <strain evidence="2">S27-2</strain>
    </source>
</reference>
<evidence type="ECO:0000313" key="2">
    <source>
        <dbReference type="EMBL" id="MBC3766673.1"/>
    </source>
</evidence>
<dbReference type="EMBL" id="JACNEP010000009">
    <property type="protein sequence ID" value="MBC3766673.1"/>
    <property type="molecule type" value="Genomic_DNA"/>
</dbReference>